<dbReference type="InterPro" id="IPR001647">
    <property type="entry name" value="HTH_TetR"/>
</dbReference>
<dbReference type="EMBL" id="CP012333">
    <property type="protein sequence ID" value="AKV02287.1"/>
    <property type="molecule type" value="Genomic_DNA"/>
</dbReference>
<feature type="domain" description="HTH tetR-type" evidence="5">
    <location>
        <begin position="11"/>
        <end position="71"/>
    </location>
</feature>
<evidence type="ECO:0000313" key="6">
    <source>
        <dbReference type="EMBL" id="AKV02287.1"/>
    </source>
</evidence>
<feature type="DNA-binding region" description="H-T-H motif" evidence="4">
    <location>
        <begin position="34"/>
        <end position="53"/>
    </location>
</feature>
<dbReference type="KEGG" id="llu:AKJ09_08950"/>
<dbReference type="GO" id="GO:0003700">
    <property type="term" value="F:DNA-binding transcription factor activity"/>
    <property type="evidence" value="ECO:0007669"/>
    <property type="project" value="TreeGrafter"/>
</dbReference>
<dbReference type="Proteomes" id="UP000064967">
    <property type="component" value="Chromosome"/>
</dbReference>
<evidence type="ECO:0000313" key="7">
    <source>
        <dbReference type="Proteomes" id="UP000064967"/>
    </source>
</evidence>
<dbReference type="InterPro" id="IPR009057">
    <property type="entry name" value="Homeodomain-like_sf"/>
</dbReference>
<evidence type="ECO:0000256" key="2">
    <source>
        <dbReference type="ARBA" id="ARBA00023125"/>
    </source>
</evidence>
<keyword evidence="7" id="KW-1185">Reference proteome</keyword>
<dbReference type="PRINTS" id="PR00455">
    <property type="entry name" value="HTHTETR"/>
</dbReference>
<keyword evidence="1" id="KW-0805">Transcription regulation</keyword>
<keyword evidence="3" id="KW-0804">Transcription</keyword>
<dbReference type="RefSeq" id="WP_169928267.1">
    <property type="nucleotide sequence ID" value="NZ_CP012333.1"/>
</dbReference>
<protein>
    <submittedName>
        <fullName evidence="6">Transcriptional regulator, TetR family</fullName>
    </submittedName>
</protein>
<proteinExistence type="predicted"/>
<dbReference type="STRING" id="1391654.AKJ09_08950"/>
<dbReference type="SUPFAM" id="SSF46689">
    <property type="entry name" value="Homeodomain-like"/>
    <property type="match status" value="1"/>
</dbReference>
<evidence type="ECO:0000259" key="5">
    <source>
        <dbReference type="PROSITE" id="PS50977"/>
    </source>
</evidence>
<dbReference type="InterPro" id="IPR050109">
    <property type="entry name" value="HTH-type_TetR-like_transc_reg"/>
</dbReference>
<sequence length="208" mass="23645">MARQRFEQLPRERQDEILDVAAAEFARSGYQGTSYNQLLERLGLGKGSAYYYFDNKRDLFLTVLRRCYGSFEEAMSALEQPRKAADYWLFVHRATVLSYERMLVDPIATNLIRCVQREKELLGELTSPDILSLIDGMYETTVRLGQTLGAIRTDMPLRLLTEMVRNMSAAFDAWFISERGGEANGPTPEHTADLYTDAVRRLCAPAVG</sequence>
<reference evidence="6 7" key="1">
    <citation type="submission" date="2015-08" db="EMBL/GenBank/DDBJ databases">
        <authorList>
            <person name="Babu N.S."/>
            <person name="Beckwith C.J."/>
            <person name="Beseler K.G."/>
            <person name="Brison A."/>
            <person name="Carone J.V."/>
            <person name="Caskin T.P."/>
            <person name="Diamond M."/>
            <person name="Durham M.E."/>
            <person name="Foxe J.M."/>
            <person name="Go M."/>
            <person name="Henderson B.A."/>
            <person name="Jones I.B."/>
            <person name="McGettigan J.A."/>
            <person name="Micheletti S.J."/>
            <person name="Nasrallah M.E."/>
            <person name="Ortiz D."/>
            <person name="Piller C.R."/>
            <person name="Privatt S.R."/>
            <person name="Schneider S.L."/>
            <person name="Sharp S."/>
            <person name="Smith T.C."/>
            <person name="Stanton J.D."/>
            <person name="Ullery H.E."/>
            <person name="Wilson R.J."/>
            <person name="Serrano M.G."/>
            <person name="Buck G."/>
            <person name="Lee V."/>
            <person name="Wang Y."/>
            <person name="Carvalho R."/>
            <person name="Voegtly L."/>
            <person name="Shi R."/>
            <person name="Duckworth R."/>
            <person name="Johnson A."/>
            <person name="Loviza R."/>
            <person name="Walstead R."/>
            <person name="Shah Z."/>
            <person name="Kiflezghi M."/>
            <person name="Wade K."/>
            <person name="Ball S.L."/>
            <person name="Bradley K.W."/>
            <person name="Asai D.J."/>
            <person name="Bowman C.A."/>
            <person name="Russell D.A."/>
            <person name="Pope W.H."/>
            <person name="Jacobs-Sera D."/>
            <person name="Hendrix R.W."/>
            <person name="Hatfull G.F."/>
        </authorList>
    </citation>
    <scope>NUCLEOTIDE SEQUENCE [LARGE SCALE GENOMIC DNA]</scope>
    <source>
        <strain evidence="6 7">DSM 27648</strain>
    </source>
</reference>
<name>A0A0K1Q9F2_9BACT</name>
<dbReference type="GO" id="GO:0000976">
    <property type="term" value="F:transcription cis-regulatory region binding"/>
    <property type="evidence" value="ECO:0007669"/>
    <property type="project" value="TreeGrafter"/>
</dbReference>
<evidence type="ECO:0000256" key="3">
    <source>
        <dbReference type="ARBA" id="ARBA00023163"/>
    </source>
</evidence>
<dbReference type="Pfam" id="PF00440">
    <property type="entry name" value="TetR_N"/>
    <property type="match status" value="1"/>
</dbReference>
<gene>
    <name evidence="6" type="ORF">AKJ09_08950</name>
</gene>
<accession>A0A0K1Q9F2</accession>
<evidence type="ECO:0000256" key="4">
    <source>
        <dbReference type="PROSITE-ProRule" id="PRU00335"/>
    </source>
</evidence>
<organism evidence="6 7">
    <name type="scientific">Labilithrix luteola</name>
    <dbReference type="NCBI Taxonomy" id="1391654"/>
    <lineage>
        <taxon>Bacteria</taxon>
        <taxon>Pseudomonadati</taxon>
        <taxon>Myxococcota</taxon>
        <taxon>Polyangia</taxon>
        <taxon>Polyangiales</taxon>
        <taxon>Labilitrichaceae</taxon>
        <taxon>Labilithrix</taxon>
    </lineage>
</organism>
<dbReference type="PANTHER" id="PTHR30055:SF234">
    <property type="entry name" value="HTH-TYPE TRANSCRIPTIONAL REGULATOR BETI"/>
    <property type="match status" value="1"/>
</dbReference>
<dbReference type="PROSITE" id="PS50977">
    <property type="entry name" value="HTH_TETR_2"/>
    <property type="match status" value="1"/>
</dbReference>
<dbReference type="Gene3D" id="1.10.357.10">
    <property type="entry name" value="Tetracycline Repressor, domain 2"/>
    <property type="match status" value="1"/>
</dbReference>
<keyword evidence="2 4" id="KW-0238">DNA-binding</keyword>
<dbReference type="AlphaFoldDB" id="A0A0K1Q9F2"/>
<evidence type="ECO:0000256" key="1">
    <source>
        <dbReference type="ARBA" id="ARBA00023015"/>
    </source>
</evidence>
<dbReference type="PANTHER" id="PTHR30055">
    <property type="entry name" value="HTH-TYPE TRANSCRIPTIONAL REGULATOR RUTR"/>
    <property type="match status" value="1"/>
</dbReference>